<keyword evidence="2" id="KW-1185">Reference proteome</keyword>
<gene>
    <name evidence="1" type="ORF">SPSYN_02252</name>
</gene>
<dbReference type="AlphaFoldDB" id="A0A9D2WND7"/>
<comment type="caution">
    <text evidence="1">The sequence shown here is derived from an EMBL/GenBank/DDBJ whole genome shotgun (WGS) entry which is preliminary data.</text>
</comment>
<reference evidence="1" key="1">
    <citation type="submission" date="2016-02" db="EMBL/GenBank/DDBJ databases">
        <title>Draft Genome Sequence of Sporotomaculum syntrophicum Strain FB, a Syntrophic Benzoate Degrader.</title>
        <authorList>
            <person name="Nobu M.K."/>
            <person name="Narihiro T."/>
            <person name="Qiu Y.-L."/>
            <person name="Ohashi A."/>
            <person name="Liu W.-T."/>
            <person name="Yuji S."/>
        </authorList>
    </citation>
    <scope>NUCLEOTIDE SEQUENCE</scope>
    <source>
        <strain evidence="1">FB</strain>
    </source>
</reference>
<accession>A0A9D2WND7</accession>
<dbReference type="EMBL" id="LSRS01000005">
    <property type="protein sequence ID" value="KAF1084474.1"/>
    <property type="molecule type" value="Genomic_DNA"/>
</dbReference>
<protein>
    <submittedName>
        <fullName evidence="1">Uncharacterized protein</fullName>
    </submittedName>
</protein>
<organism evidence="1 2">
    <name type="scientific">Sporotomaculum syntrophicum</name>
    <dbReference type="NCBI Taxonomy" id="182264"/>
    <lineage>
        <taxon>Bacteria</taxon>
        <taxon>Bacillati</taxon>
        <taxon>Bacillota</taxon>
        <taxon>Clostridia</taxon>
        <taxon>Eubacteriales</taxon>
        <taxon>Desulfallaceae</taxon>
        <taxon>Sporotomaculum</taxon>
    </lineage>
</organism>
<evidence type="ECO:0000313" key="1">
    <source>
        <dbReference type="EMBL" id="KAF1084474.1"/>
    </source>
</evidence>
<evidence type="ECO:0000313" key="2">
    <source>
        <dbReference type="Proteomes" id="UP000798488"/>
    </source>
</evidence>
<dbReference type="Proteomes" id="UP000798488">
    <property type="component" value="Unassembled WGS sequence"/>
</dbReference>
<sequence>MVLGHTTDAIIMGSLFPDLIISDQVEHLTAHSLGTKLLHVIQENHALADFARAIITHGITPHGLDYFGDEKYQDCERGYCFLKGRALVEQTIEACQIPPEMGWWKSHNIVEMGIELLISNRGNYGALIRRAFNNEELINQITDLLPEQTKCLNQGLKKRIAGFGGIIEIDKATPESLADKYRLQMHYRHHCNINTTKVARLIELAAEQVEEDLVEFFNFSHANVFQELNKLASF</sequence>
<proteinExistence type="predicted"/>
<name>A0A9D2WND7_9FIRM</name>
<dbReference type="OrthoDB" id="1806528at2"/>